<organism evidence="11 12">
    <name type="scientific">Paenibacillus baimaensis</name>
    <dbReference type="NCBI Taxonomy" id="2982185"/>
    <lineage>
        <taxon>Bacteria</taxon>
        <taxon>Bacillati</taxon>
        <taxon>Bacillota</taxon>
        <taxon>Bacilli</taxon>
        <taxon>Bacillales</taxon>
        <taxon>Paenibacillaceae</taxon>
        <taxon>Paenibacillus</taxon>
    </lineage>
</organism>
<comment type="subcellular location">
    <subcellularLocation>
        <location evidence="1">Cytoplasm</location>
    </subcellularLocation>
</comment>
<evidence type="ECO:0000256" key="8">
    <source>
        <dbReference type="PROSITE-ProRule" id="PRU00169"/>
    </source>
</evidence>
<dbReference type="InterPro" id="IPR018062">
    <property type="entry name" value="HTH_AraC-typ_CS"/>
</dbReference>
<dbReference type="CDD" id="cd17536">
    <property type="entry name" value="REC_YesN-like"/>
    <property type="match status" value="1"/>
</dbReference>
<dbReference type="SMART" id="SM00342">
    <property type="entry name" value="HTH_ARAC"/>
    <property type="match status" value="1"/>
</dbReference>
<evidence type="ECO:0000256" key="6">
    <source>
        <dbReference type="ARBA" id="ARBA00023125"/>
    </source>
</evidence>
<evidence type="ECO:0000256" key="7">
    <source>
        <dbReference type="ARBA" id="ARBA00023163"/>
    </source>
</evidence>
<dbReference type="InterPro" id="IPR011006">
    <property type="entry name" value="CheY-like_superfamily"/>
</dbReference>
<dbReference type="EMBL" id="JAOQIO010000099">
    <property type="protein sequence ID" value="MCU6796201.1"/>
    <property type="molecule type" value="Genomic_DNA"/>
</dbReference>
<dbReference type="InterPro" id="IPR020449">
    <property type="entry name" value="Tscrpt_reg_AraC-type_HTH"/>
</dbReference>
<accession>A0ABT2UNH7</accession>
<dbReference type="Pfam" id="PF00072">
    <property type="entry name" value="Response_reg"/>
    <property type="match status" value="1"/>
</dbReference>
<dbReference type="SUPFAM" id="SSF46689">
    <property type="entry name" value="Homeodomain-like"/>
    <property type="match status" value="2"/>
</dbReference>
<dbReference type="Gene3D" id="1.10.10.60">
    <property type="entry name" value="Homeodomain-like"/>
    <property type="match status" value="2"/>
</dbReference>
<dbReference type="Proteomes" id="UP001652445">
    <property type="component" value="Unassembled WGS sequence"/>
</dbReference>
<proteinExistence type="predicted"/>
<dbReference type="PANTHER" id="PTHR42713">
    <property type="entry name" value="HISTIDINE KINASE-RELATED"/>
    <property type="match status" value="1"/>
</dbReference>
<sequence length="536" mass="62402">MWKIAIIDDDRQVLRGMKQAIPWDELGAEWVGESTNGHKGLELIRKEKPDIVITDVYMPVMDGLTMIEHLRKEQFQGKFLIHSGYSDFEFARKALRMNVDDYLSKPVSRQTLRESLQRVILTVEEENKIQLEQKALRDKVILYEPFVHKEWLKTAVTGTMDDWNKEHPLFNTEKAQTHLVLGIEIMRTARISDVAAPDRFLFRFAIQNIIQEILSERQLTFDYVELHGYHASLILHFEKDARYEELIDGVKSIAEMIIDCVHRYLSISLHIGIGGLKNHWSQISDSLEEAFHFLSQGAPLLSSSSLYAYNDSSSKRSQSNGVLAKPMRFYHQLIEDIKNTQGKMAESIIHSYIDTLHESSDSSEPFFHALGAQFWTIASYALNDEQIRLWEIFTEVQIEAELRSIHTADQFGVWLHDKIRDICVNQHWHENLKHKQAVDFMKQYIHENFKQDITLAELAEKVFISRNYLSLIFKNATGETINNYIIRVRMEQARALLLKGTFKIYEVAESVGYKNIPYFSTTFKKHFGITPMELIR</sequence>
<evidence type="ECO:0000313" key="11">
    <source>
        <dbReference type="EMBL" id="MCU6796201.1"/>
    </source>
</evidence>
<reference evidence="11 12" key="1">
    <citation type="submission" date="2022-09" db="EMBL/GenBank/DDBJ databases">
        <authorList>
            <person name="Han X.L."/>
            <person name="Wang Q."/>
            <person name="Lu T."/>
        </authorList>
    </citation>
    <scope>NUCLEOTIDE SEQUENCE [LARGE SCALE GENOMIC DNA]</scope>
    <source>
        <strain evidence="11 12">WQ 127069</strain>
    </source>
</reference>
<feature type="domain" description="Response regulatory" evidence="10">
    <location>
        <begin position="3"/>
        <end position="120"/>
    </location>
</feature>
<name>A0ABT2UNH7_9BACL</name>
<dbReference type="PANTHER" id="PTHR42713:SF3">
    <property type="entry name" value="TRANSCRIPTIONAL REGULATORY PROTEIN HPTR"/>
    <property type="match status" value="1"/>
</dbReference>
<keyword evidence="12" id="KW-1185">Reference proteome</keyword>
<evidence type="ECO:0000259" key="10">
    <source>
        <dbReference type="PROSITE" id="PS50110"/>
    </source>
</evidence>
<dbReference type="SMART" id="SM00448">
    <property type="entry name" value="REC"/>
    <property type="match status" value="1"/>
</dbReference>
<dbReference type="PROSITE" id="PS00041">
    <property type="entry name" value="HTH_ARAC_FAMILY_1"/>
    <property type="match status" value="1"/>
</dbReference>
<dbReference type="PRINTS" id="PR00032">
    <property type="entry name" value="HTHARAC"/>
</dbReference>
<feature type="modified residue" description="4-aspartylphosphate" evidence="8">
    <location>
        <position position="55"/>
    </location>
</feature>
<keyword evidence="4" id="KW-0902">Two-component regulatory system</keyword>
<dbReference type="InterPro" id="IPR018060">
    <property type="entry name" value="HTH_AraC"/>
</dbReference>
<evidence type="ECO:0000256" key="5">
    <source>
        <dbReference type="ARBA" id="ARBA00023015"/>
    </source>
</evidence>
<dbReference type="Pfam" id="PF12833">
    <property type="entry name" value="HTH_18"/>
    <property type="match status" value="1"/>
</dbReference>
<feature type="domain" description="HTH araC/xylS-type" evidence="9">
    <location>
        <begin position="439"/>
        <end position="536"/>
    </location>
</feature>
<keyword evidence="2" id="KW-0963">Cytoplasm</keyword>
<dbReference type="PROSITE" id="PS50110">
    <property type="entry name" value="RESPONSE_REGULATORY"/>
    <property type="match status" value="1"/>
</dbReference>
<dbReference type="PROSITE" id="PS01124">
    <property type="entry name" value="HTH_ARAC_FAMILY_2"/>
    <property type="match status" value="1"/>
</dbReference>
<keyword evidence="3 8" id="KW-0597">Phosphoprotein</keyword>
<evidence type="ECO:0000256" key="2">
    <source>
        <dbReference type="ARBA" id="ARBA00022490"/>
    </source>
</evidence>
<gene>
    <name evidence="11" type="ORF">OB236_29175</name>
</gene>
<protein>
    <submittedName>
        <fullName evidence="11">Response regulator</fullName>
    </submittedName>
</protein>
<evidence type="ECO:0000256" key="3">
    <source>
        <dbReference type="ARBA" id="ARBA00022553"/>
    </source>
</evidence>
<dbReference type="RefSeq" id="WP_262687021.1">
    <property type="nucleotide sequence ID" value="NZ_JAOQIO010000099.1"/>
</dbReference>
<comment type="caution">
    <text evidence="11">The sequence shown here is derived from an EMBL/GenBank/DDBJ whole genome shotgun (WGS) entry which is preliminary data.</text>
</comment>
<dbReference type="InterPro" id="IPR001789">
    <property type="entry name" value="Sig_transdc_resp-reg_receiver"/>
</dbReference>
<dbReference type="InterPro" id="IPR051552">
    <property type="entry name" value="HptR"/>
</dbReference>
<keyword evidence="7" id="KW-0804">Transcription</keyword>
<keyword evidence="5" id="KW-0805">Transcription regulation</keyword>
<dbReference type="InterPro" id="IPR009057">
    <property type="entry name" value="Homeodomain-like_sf"/>
</dbReference>
<evidence type="ECO:0000256" key="1">
    <source>
        <dbReference type="ARBA" id="ARBA00004496"/>
    </source>
</evidence>
<dbReference type="SUPFAM" id="SSF52172">
    <property type="entry name" value="CheY-like"/>
    <property type="match status" value="1"/>
</dbReference>
<evidence type="ECO:0000256" key="4">
    <source>
        <dbReference type="ARBA" id="ARBA00023012"/>
    </source>
</evidence>
<evidence type="ECO:0000313" key="12">
    <source>
        <dbReference type="Proteomes" id="UP001652445"/>
    </source>
</evidence>
<dbReference type="Gene3D" id="3.40.50.2300">
    <property type="match status" value="1"/>
</dbReference>
<keyword evidence="6" id="KW-0238">DNA-binding</keyword>
<evidence type="ECO:0000259" key="9">
    <source>
        <dbReference type="PROSITE" id="PS01124"/>
    </source>
</evidence>